<keyword evidence="2" id="KW-0408">Iron</keyword>
<evidence type="ECO:0000313" key="4">
    <source>
        <dbReference type="EMBL" id="HIT39749.1"/>
    </source>
</evidence>
<dbReference type="PROSITE" id="PS51918">
    <property type="entry name" value="RADICAL_SAM"/>
    <property type="match status" value="1"/>
</dbReference>
<dbReference type="InterPro" id="IPR034505">
    <property type="entry name" value="Coproporphyrinogen-III_oxidase"/>
</dbReference>
<dbReference type="InterPro" id="IPR004559">
    <property type="entry name" value="HemW-like"/>
</dbReference>
<dbReference type="Pfam" id="PF06969">
    <property type="entry name" value="HemN_C"/>
    <property type="match status" value="1"/>
</dbReference>
<dbReference type="SFLD" id="SFLDS00029">
    <property type="entry name" value="Radical_SAM"/>
    <property type="match status" value="1"/>
</dbReference>
<dbReference type="InterPro" id="IPR006638">
    <property type="entry name" value="Elp3/MiaA/NifB-like_rSAM"/>
</dbReference>
<dbReference type="GO" id="GO:0004109">
    <property type="term" value="F:coproporphyrinogen oxidase activity"/>
    <property type="evidence" value="ECO:0007669"/>
    <property type="project" value="InterPro"/>
</dbReference>
<dbReference type="InterPro" id="IPR010723">
    <property type="entry name" value="HemN_C"/>
</dbReference>
<dbReference type="InterPro" id="IPR058240">
    <property type="entry name" value="rSAM_sf"/>
</dbReference>
<dbReference type="GO" id="GO:0051539">
    <property type="term" value="F:4 iron, 4 sulfur cluster binding"/>
    <property type="evidence" value="ECO:0007669"/>
    <property type="project" value="UniProtKB-UniRule"/>
</dbReference>
<dbReference type="CDD" id="cd01335">
    <property type="entry name" value="Radical_SAM"/>
    <property type="match status" value="1"/>
</dbReference>
<dbReference type="GO" id="GO:0046872">
    <property type="term" value="F:metal ion binding"/>
    <property type="evidence" value="ECO:0007669"/>
    <property type="project" value="UniProtKB-UniRule"/>
</dbReference>
<keyword evidence="2" id="KW-0963">Cytoplasm</keyword>
<evidence type="ECO:0000259" key="3">
    <source>
        <dbReference type="PROSITE" id="PS51918"/>
    </source>
</evidence>
<gene>
    <name evidence="4" type="primary">hemW</name>
    <name evidence="4" type="ORF">IAD06_06900</name>
</gene>
<comment type="similarity">
    <text evidence="1">Belongs to the anaerobic coproporphyrinogen-III oxidase family. HemW subfamily.</text>
</comment>
<keyword evidence="2" id="KW-0143">Chaperone</keyword>
<dbReference type="SFLD" id="SFLDF00288">
    <property type="entry name" value="HemN-like__clustered_with_nucl"/>
    <property type="match status" value="1"/>
</dbReference>
<dbReference type="AlphaFoldDB" id="A0A9D1GGB9"/>
<dbReference type="Pfam" id="PF04055">
    <property type="entry name" value="Radical_SAM"/>
    <property type="match status" value="1"/>
</dbReference>
<dbReference type="InterPro" id="IPR023404">
    <property type="entry name" value="rSAM_horseshoe"/>
</dbReference>
<protein>
    <recommendedName>
        <fullName evidence="2">Heme chaperone HemW</fullName>
    </recommendedName>
</protein>
<dbReference type="PANTHER" id="PTHR13932:SF5">
    <property type="entry name" value="RADICAL S-ADENOSYL METHIONINE DOMAIN-CONTAINING PROTEIN 1, MITOCHONDRIAL"/>
    <property type="match status" value="1"/>
</dbReference>
<reference evidence="4" key="2">
    <citation type="journal article" date="2021" name="PeerJ">
        <title>Extensive microbial diversity within the chicken gut microbiome revealed by metagenomics and culture.</title>
        <authorList>
            <person name="Gilroy R."/>
            <person name="Ravi A."/>
            <person name="Getino M."/>
            <person name="Pursley I."/>
            <person name="Horton D.L."/>
            <person name="Alikhan N.F."/>
            <person name="Baker D."/>
            <person name="Gharbi K."/>
            <person name="Hall N."/>
            <person name="Watson M."/>
            <person name="Adriaenssens E.M."/>
            <person name="Foster-Nyarko E."/>
            <person name="Jarju S."/>
            <person name="Secka A."/>
            <person name="Antonio M."/>
            <person name="Oren A."/>
            <person name="Chaudhuri R.R."/>
            <person name="La Ragione R."/>
            <person name="Hildebrand F."/>
            <person name="Pallen M.J."/>
        </authorList>
    </citation>
    <scope>NUCLEOTIDE SEQUENCE</scope>
    <source>
        <strain evidence="4">21143</strain>
    </source>
</reference>
<dbReference type="PANTHER" id="PTHR13932">
    <property type="entry name" value="COPROPORPHYRINIGEN III OXIDASE"/>
    <property type="match status" value="1"/>
</dbReference>
<dbReference type="Gene3D" id="3.80.30.20">
    <property type="entry name" value="tm_1862 like domain"/>
    <property type="match status" value="1"/>
</dbReference>
<dbReference type="EMBL" id="DVKT01000051">
    <property type="protein sequence ID" value="HIT39749.1"/>
    <property type="molecule type" value="Genomic_DNA"/>
</dbReference>
<proteinExistence type="inferred from homology"/>
<comment type="subcellular location">
    <subcellularLocation>
        <location evidence="2">Cytoplasm</location>
    </subcellularLocation>
</comment>
<dbReference type="NCBIfam" id="TIGR00539">
    <property type="entry name" value="hemN_rel"/>
    <property type="match status" value="1"/>
</dbReference>
<dbReference type="InterPro" id="IPR007197">
    <property type="entry name" value="rSAM"/>
</dbReference>
<evidence type="ECO:0000256" key="1">
    <source>
        <dbReference type="ARBA" id="ARBA00006100"/>
    </source>
</evidence>
<dbReference type="GO" id="GO:0006779">
    <property type="term" value="P:porphyrin-containing compound biosynthetic process"/>
    <property type="evidence" value="ECO:0007669"/>
    <property type="project" value="InterPro"/>
</dbReference>
<accession>A0A9D1GGB9</accession>
<keyword evidence="2" id="KW-0349">Heme</keyword>
<feature type="domain" description="Radical SAM core" evidence="3">
    <location>
        <begin position="1"/>
        <end position="231"/>
    </location>
</feature>
<keyword evidence="2" id="KW-0004">4Fe-4S</keyword>
<comment type="function">
    <text evidence="2">Probably acts as a heme chaperone, transferring heme to an unknown acceptor. Binds one molecule of heme per monomer, possibly covalently. Binds 1 [4Fe-4S] cluster. The cluster is coordinated with 3 cysteines and an exchangeable S-adenosyl-L-methionine.</text>
</comment>
<sequence length="376" mass="42678">MAGLYIHIPFCRTRCIYCDFYSTVGEELQGRYIEALLQEWRLRRGELRGERVDTLYIGGGTPSQLPPVLLQRLFDGLGKDIDFDRCREITFEANPDDVSPAYAACLASLPIDRISMGVQSFADENLRFLRRRHTSAQAVGAVERLRTVGFSRISIDLIYGLPGQTPDSWAGDLRQAVSLGLPHISAYNLIYEEGTSLDRLRQEGLVQECGEDLSSRLFEMTIDVLANAGYEQYEISNFARSGEYARHNTSYWQDVPYLGLGPSAHSYDRSVRRRNIPDLMRYIAQIEIGHAAYETERIDDNTRYNDRVITSLRTMWGLDLDAIAADFGEARRDYCLRMARPHIKNGLLAYVGGRLTVTRRGLFISDGIMADLLYVD</sequence>
<reference evidence="4" key="1">
    <citation type="submission" date="2020-10" db="EMBL/GenBank/DDBJ databases">
        <authorList>
            <person name="Gilroy R."/>
        </authorList>
    </citation>
    <scope>NUCLEOTIDE SEQUENCE</scope>
    <source>
        <strain evidence="4">21143</strain>
    </source>
</reference>
<name>A0A9D1GGB9_9BACT</name>
<evidence type="ECO:0000256" key="2">
    <source>
        <dbReference type="RuleBase" id="RU364116"/>
    </source>
</evidence>
<dbReference type="SMART" id="SM00729">
    <property type="entry name" value="Elp3"/>
    <property type="match status" value="1"/>
</dbReference>
<dbReference type="SUPFAM" id="SSF102114">
    <property type="entry name" value="Radical SAM enzymes"/>
    <property type="match status" value="1"/>
</dbReference>
<dbReference type="SFLD" id="SFLDG01065">
    <property type="entry name" value="anaerobic_coproporphyrinogen-I"/>
    <property type="match status" value="1"/>
</dbReference>
<keyword evidence="2" id="KW-0949">S-adenosyl-L-methionine</keyword>
<keyword evidence="2" id="KW-0479">Metal-binding</keyword>
<organism evidence="4 5">
    <name type="scientific">Candidatus Caccoplasma intestinavium</name>
    <dbReference type="NCBI Taxonomy" id="2840716"/>
    <lineage>
        <taxon>Bacteria</taxon>
        <taxon>Pseudomonadati</taxon>
        <taxon>Bacteroidota</taxon>
        <taxon>Bacteroidia</taxon>
        <taxon>Bacteroidales</taxon>
        <taxon>Bacteroidaceae</taxon>
        <taxon>Bacteroidaceae incertae sedis</taxon>
        <taxon>Candidatus Caccoplasma</taxon>
    </lineage>
</organism>
<evidence type="ECO:0000313" key="5">
    <source>
        <dbReference type="Proteomes" id="UP000886722"/>
    </source>
</evidence>
<comment type="caution">
    <text evidence="4">The sequence shown here is derived from an EMBL/GenBank/DDBJ whole genome shotgun (WGS) entry which is preliminary data.</text>
</comment>
<keyword evidence="2" id="KW-0411">Iron-sulfur</keyword>
<dbReference type="GO" id="GO:0005737">
    <property type="term" value="C:cytoplasm"/>
    <property type="evidence" value="ECO:0007669"/>
    <property type="project" value="UniProtKB-SubCell"/>
</dbReference>
<dbReference type="SFLD" id="SFLDF00562">
    <property type="entry name" value="HemN-like__clustered_with_heat"/>
    <property type="match status" value="1"/>
</dbReference>
<dbReference type="Proteomes" id="UP000886722">
    <property type="component" value="Unassembled WGS sequence"/>
</dbReference>